<name>A0AAV7MY56_PLEWA</name>
<proteinExistence type="predicted"/>
<evidence type="ECO:0000256" key="1">
    <source>
        <dbReference type="SAM" id="MobiDB-lite"/>
    </source>
</evidence>
<protein>
    <submittedName>
        <fullName evidence="2">Uncharacterized protein</fullName>
    </submittedName>
</protein>
<reference evidence="2" key="1">
    <citation type="journal article" date="2022" name="bioRxiv">
        <title>Sequencing and chromosome-scale assembly of the giantPleurodeles waltlgenome.</title>
        <authorList>
            <person name="Brown T."/>
            <person name="Elewa A."/>
            <person name="Iarovenko S."/>
            <person name="Subramanian E."/>
            <person name="Araus A.J."/>
            <person name="Petzold A."/>
            <person name="Susuki M."/>
            <person name="Suzuki K.-i.T."/>
            <person name="Hayashi T."/>
            <person name="Toyoda A."/>
            <person name="Oliveira C."/>
            <person name="Osipova E."/>
            <person name="Leigh N.D."/>
            <person name="Simon A."/>
            <person name="Yun M.H."/>
        </authorList>
    </citation>
    <scope>NUCLEOTIDE SEQUENCE</scope>
    <source>
        <strain evidence="2">20211129_DDA</strain>
        <tissue evidence="2">Liver</tissue>
    </source>
</reference>
<feature type="region of interest" description="Disordered" evidence="1">
    <location>
        <begin position="1"/>
        <end position="66"/>
    </location>
</feature>
<sequence length="171" mass="18963">MQRGFADPLRRHLQVGTRRRPRRSRALLPGRGSTASSVRGAPCTERGPSALQGSRLTPSPALPRQKGLQHQCRLSRRSSIPAAILFSFYSEASRVAARDREPPFATAHRNRLPRGPRVTGRAGTASFARPDRVDYGRMTEGSRALSECDRHLDARNCSLFNEKNSDCTIEV</sequence>
<feature type="region of interest" description="Disordered" evidence="1">
    <location>
        <begin position="102"/>
        <end position="123"/>
    </location>
</feature>
<dbReference type="Proteomes" id="UP001066276">
    <property type="component" value="Chromosome 9"/>
</dbReference>
<feature type="compositionally biased region" description="Basic residues" evidence="1">
    <location>
        <begin position="11"/>
        <end position="25"/>
    </location>
</feature>
<evidence type="ECO:0000313" key="2">
    <source>
        <dbReference type="EMBL" id="KAJ1108127.1"/>
    </source>
</evidence>
<comment type="caution">
    <text evidence="2">The sequence shown here is derived from an EMBL/GenBank/DDBJ whole genome shotgun (WGS) entry which is preliminary data.</text>
</comment>
<evidence type="ECO:0000313" key="3">
    <source>
        <dbReference type="Proteomes" id="UP001066276"/>
    </source>
</evidence>
<gene>
    <name evidence="2" type="ORF">NDU88_005509</name>
</gene>
<dbReference type="AlphaFoldDB" id="A0AAV7MY56"/>
<organism evidence="2 3">
    <name type="scientific">Pleurodeles waltl</name>
    <name type="common">Iberian ribbed newt</name>
    <dbReference type="NCBI Taxonomy" id="8319"/>
    <lineage>
        <taxon>Eukaryota</taxon>
        <taxon>Metazoa</taxon>
        <taxon>Chordata</taxon>
        <taxon>Craniata</taxon>
        <taxon>Vertebrata</taxon>
        <taxon>Euteleostomi</taxon>
        <taxon>Amphibia</taxon>
        <taxon>Batrachia</taxon>
        <taxon>Caudata</taxon>
        <taxon>Salamandroidea</taxon>
        <taxon>Salamandridae</taxon>
        <taxon>Pleurodelinae</taxon>
        <taxon>Pleurodeles</taxon>
    </lineage>
</organism>
<accession>A0AAV7MY56</accession>
<keyword evidence="3" id="KW-1185">Reference proteome</keyword>
<dbReference type="EMBL" id="JANPWB010000013">
    <property type="protein sequence ID" value="KAJ1108127.1"/>
    <property type="molecule type" value="Genomic_DNA"/>
</dbReference>